<dbReference type="InterPro" id="IPR052155">
    <property type="entry name" value="Biofilm_reg_signaling"/>
</dbReference>
<evidence type="ECO:0000256" key="1">
    <source>
        <dbReference type="SAM" id="MobiDB-lite"/>
    </source>
</evidence>
<dbReference type="Proteomes" id="UP000270834">
    <property type="component" value="Unassembled WGS sequence"/>
</dbReference>
<evidence type="ECO:0000259" key="2">
    <source>
        <dbReference type="PROSITE" id="PS50883"/>
    </source>
</evidence>
<dbReference type="InterPro" id="IPR001633">
    <property type="entry name" value="EAL_dom"/>
</dbReference>
<dbReference type="Gene3D" id="3.20.20.450">
    <property type="entry name" value="EAL domain"/>
    <property type="match status" value="1"/>
</dbReference>
<dbReference type="EMBL" id="RBSQ01000744">
    <property type="protein sequence ID" value="RMS53121.1"/>
    <property type="molecule type" value="Genomic_DNA"/>
</dbReference>
<name>A0A3M5DUJ4_PSEAI</name>
<dbReference type="InterPro" id="IPR000160">
    <property type="entry name" value="GGDEF_dom"/>
</dbReference>
<dbReference type="AlphaFoldDB" id="A0A3M5DUJ4"/>
<dbReference type="SMART" id="SM00052">
    <property type="entry name" value="EAL"/>
    <property type="match status" value="1"/>
</dbReference>
<dbReference type="InterPro" id="IPR043128">
    <property type="entry name" value="Rev_trsase/Diguanyl_cyclase"/>
</dbReference>
<evidence type="ECO:0000259" key="3">
    <source>
        <dbReference type="PROSITE" id="PS50887"/>
    </source>
</evidence>
<sequence>MVVSTHVSSKLEIEKFCSRLIDVINREVAYEGHSFHVGASIGVALAPEHGGDPRGLLRCADVAMYEAKAAGRNTWRFYLEAMDSHLAEKKLRETELRAALQNGEFELYYQPRFLAQEQTIASAEALIRWNHPRRGLIGPDEFIGLAEESDLIVQIGNWVLREACATAASWPGEVMVSVNVSPAQFMTGDIVWQVREALRLARLDARRLELEVTENVMLNDIDGALRTMTALKELGVRLNMDDFGTGYSSLGYLRTYPFDSIKIDKRFVASMEKTGRDRSIVQAIINLGNALNLRVTAEGVETEGQMHILRDEQCHELQGFLLSRPLDAQRLRDLLEREAGQTQAPQVSAEGHAARRP</sequence>
<dbReference type="PROSITE" id="PS50887">
    <property type="entry name" value="GGDEF"/>
    <property type="match status" value="1"/>
</dbReference>
<dbReference type="SUPFAM" id="SSF141868">
    <property type="entry name" value="EAL domain-like"/>
    <property type="match status" value="1"/>
</dbReference>
<dbReference type="Pfam" id="PF00563">
    <property type="entry name" value="EAL"/>
    <property type="match status" value="1"/>
</dbReference>
<feature type="region of interest" description="Disordered" evidence="1">
    <location>
        <begin position="338"/>
        <end position="357"/>
    </location>
</feature>
<dbReference type="CDD" id="cd01948">
    <property type="entry name" value="EAL"/>
    <property type="match status" value="1"/>
</dbReference>
<evidence type="ECO:0000313" key="5">
    <source>
        <dbReference type="Proteomes" id="UP000270834"/>
    </source>
</evidence>
<reference evidence="4 5" key="1">
    <citation type="submission" date="2018-08" db="EMBL/GenBank/DDBJ databases">
        <title>Recombination of ecologically and evolutionarily significant loci maintains genetic cohesion in the Pseudomonas syringae species complex.</title>
        <authorList>
            <person name="Dillon M."/>
            <person name="Thakur S."/>
            <person name="Almeida R.N.D."/>
            <person name="Weir B.S."/>
            <person name="Guttman D.S."/>
        </authorList>
    </citation>
    <scope>NUCLEOTIDE SEQUENCE [LARGE SCALE GENOMIC DNA]</scope>
    <source>
        <strain evidence="4 5">ICMP 7846</strain>
    </source>
</reference>
<dbReference type="PANTHER" id="PTHR44757:SF10">
    <property type="entry name" value="MEMBRANE PROTEIN"/>
    <property type="match status" value="1"/>
</dbReference>
<feature type="domain" description="EAL" evidence="2">
    <location>
        <begin position="89"/>
        <end position="339"/>
    </location>
</feature>
<dbReference type="PROSITE" id="PS50883">
    <property type="entry name" value="EAL"/>
    <property type="match status" value="1"/>
</dbReference>
<organism evidence="4 5">
    <name type="scientific">Pseudomonas aeruginosa</name>
    <dbReference type="NCBI Taxonomy" id="287"/>
    <lineage>
        <taxon>Bacteria</taxon>
        <taxon>Pseudomonadati</taxon>
        <taxon>Pseudomonadota</taxon>
        <taxon>Gammaproteobacteria</taxon>
        <taxon>Pseudomonadales</taxon>
        <taxon>Pseudomonadaceae</taxon>
        <taxon>Pseudomonas</taxon>
    </lineage>
</organism>
<evidence type="ECO:0000313" key="4">
    <source>
        <dbReference type="EMBL" id="RMS53121.1"/>
    </source>
</evidence>
<dbReference type="SUPFAM" id="SSF55073">
    <property type="entry name" value="Nucleotide cyclase"/>
    <property type="match status" value="1"/>
</dbReference>
<dbReference type="InterPro" id="IPR029787">
    <property type="entry name" value="Nucleotide_cyclase"/>
</dbReference>
<dbReference type="Gene3D" id="3.30.70.270">
    <property type="match status" value="1"/>
</dbReference>
<dbReference type="InterPro" id="IPR035919">
    <property type="entry name" value="EAL_sf"/>
</dbReference>
<accession>A0A3M5DUJ4</accession>
<gene>
    <name evidence="4" type="ORF">ALP65_03211</name>
</gene>
<protein>
    <submittedName>
        <fullName evidence="4">Uncharacterized protein</fullName>
    </submittedName>
</protein>
<feature type="domain" description="GGDEF" evidence="3">
    <location>
        <begin position="1"/>
        <end position="80"/>
    </location>
</feature>
<proteinExistence type="predicted"/>
<dbReference type="PANTHER" id="PTHR44757">
    <property type="entry name" value="DIGUANYLATE CYCLASE DGCP"/>
    <property type="match status" value="1"/>
</dbReference>
<dbReference type="Pfam" id="PF00990">
    <property type="entry name" value="GGDEF"/>
    <property type="match status" value="1"/>
</dbReference>
<comment type="caution">
    <text evidence="4">The sequence shown here is derived from an EMBL/GenBank/DDBJ whole genome shotgun (WGS) entry which is preliminary data.</text>
</comment>